<feature type="region of interest" description="Disordered" evidence="1">
    <location>
        <begin position="1"/>
        <end position="106"/>
    </location>
</feature>
<feature type="compositionally biased region" description="Low complexity" evidence="1">
    <location>
        <begin position="61"/>
        <end position="87"/>
    </location>
</feature>
<evidence type="ECO:0000256" key="1">
    <source>
        <dbReference type="SAM" id="MobiDB-lite"/>
    </source>
</evidence>
<evidence type="ECO:0000313" key="2">
    <source>
        <dbReference type="EMBL" id="SFU34144.1"/>
    </source>
</evidence>
<dbReference type="AlphaFoldDB" id="A0A1I7FDC3"/>
<feature type="compositionally biased region" description="Basic and acidic residues" evidence="1">
    <location>
        <begin position="24"/>
        <end position="35"/>
    </location>
</feature>
<accession>A0A1I7FDC3</accession>
<organism evidence="2 3">
    <name type="scientific">Alicyclobacillus macrosporangiidus</name>
    <dbReference type="NCBI Taxonomy" id="392015"/>
    <lineage>
        <taxon>Bacteria</taxon>
        <taxon>Bacillati</taxon>
        <taxon>Bacillota</taxon>
        <taxon>Bacilli</taxon>
        <taxon>Bacillales</taxon>
        <taxon>Alicyclobacillaceae</taxon>
        <taxon>Alicyclobacillus</taxon>
    </lineage>
</organism>
<gene>
    <name evidence="2" type="ORF">SAMN05421543_101193</name>
</gene>
<proteinExistence type="predicted"/>
<name>A0A1I7FDC3_9BACL</name>
<evidence type="ECO:0000313" key="3">
    <source>
        <dbReference type="Proteomes" id="UP000183508"/>
    </source>
</evidence>
<feature type="compositionally biased region" description="Basic and acidic residues" evidence="1">
    <location>
        <begin position="1"/>
        <end position="16"/>
    </location>
</feature>
<reference evidence="3" key="1">
    <citation type="submission" date="2016-10" db="EMBL/GenBank/DDBJ databases">
        <authorList>
            <person name="Varghese N."/>
        </authorList>
    </citation>
    <scope>NUCLEOTIDE SEQUENCE [LARGE SCALE GENOMIC DNA]</scope>
    <source>
        <strain evidence="3">DSM 17980</strain>
    </source>
</reference>
<dbReference type="Proteomes" id="UP000183508">
    <property type="component" value="Unassembled WGS sequence"/>
</dbReference>
<sequence length="106" mass="11120">MDERISGPDQHARADTHAVNGHPHPTEPLRQRDTEVTSLVDVDSPDDFAYEGQLGDTIPEAAQQDATAATAAPAAAPAASPSTARQAQGARGSDAWTTVDNPDDFE</sequence>
<keyword evidence="3" id="KW-1185">Reference proteome</keyword>
<dbReference type="EMBL" id="FPBV01000001">
    <property type="protein sequence ID" value="SFU34144.1"/>
    <property type="molecule type" value="Genomic_DNA"/>
</dbReference>
<protein>
    <submittedName>
        <fullName evidence="2">Uncharacterized protein</fullName>
    </submittedName>
</protein>